<dbReference type="GO" id="GO:0016726">
    <property type="term" value="F:oxidoreductase activity, acting on CH or CH2 groups, NAD or NADP as acceptor"/>
    <property type="evidence" value="ECO:0007669"/>
    <property type="project" value="UniProtKB-UniRule"/>
</dbReference>
<feature type="domain" description="Dihydrodipicolinate reductase N-terminal" evidence="14">
    <location>
        <begin position="4"/>
        <end position="127"/>
    </location>
</feature>
<dbReference type="Gene3D" id="3.30.360.10">
    <property type="entry name" value="Dihydrodipicolinate Reductase, domain 2"/>
    <property type="match status" value="1"/>
</dbReference>
<dbReference type="PANTHER" id="PTHR20836:SF0">
    <property type="entry name" value="4-HYDROXY-TETRAHYDRODIPICOLINATE REDUCTASE 1, CHLOROPLASTIC-RELATED"/>
    <property type="match status" value="1"/>
</dbReference>
<evidence type="ECO:0000256" key="12">
    <source>
        <dbReference type="ARBA" id="ARBA00049396"/>
    </source>
</evidence>
<accession>A0A2M9Y506</accession>
<comment type="caution">
    <text evidence="13">Was originally thought to be a dihydrodipicolinate reductase (DHDPR), catalyzing the conversion of dihydrodipicolinate to tetrahydrodipicolinate. However, it was shown in E.coli that the substrate of the enzymatic reaction is not dihydrodipicolinate (DHDP) but in fact (2S,4S)-4-hydroxy-2,3,4,5-tetrahydrodipicolinic acid (HTPA), the product released by the DapA-catalyzed reaction.</text>
</comment>
<feature type="active site" description="Proton donor" evidence="13">
    <location>
        <position position="161"/>
    </location>
</feature>
<comment type="caution">
    <text evidence="13">Lacks conserved residue(s) required for the propagation of feature annotation.</text>
</comment>
<feature type="binding site" evidence="13">
    <location>
        <begin position="167"/>
        <end position="168"/>
    </location>
    <ligand>
        <name>(S)-2,3,4,5-tetrahydrodipicolinate</name>
        <dbReference type="ChEBI" id="CHEBI:16845"/>
    </ligand>
</feature>
<feature type="binding site" evidence="13">
    <location>
        <begin position="10"/>
        <end position="15"/>
    </location>
    <ligand>
        <name>NAD(+)</name>
        <dbReference type="ChEBI" id="CHEBI:57540"/>
    </ligand>
</feature>
<dbReference type="GO" id="GO:0005829">
    <property type="term" value="C:cytosol"/>
    <property type="evidence" value="ECO:0007669"/>
    <property type="project" value="TreeGrafter"/>
</dbReference>
<dbReference type="Proteomes" id="UP000297891">
    <property type="component" value="Unassembled WGS sequence"/>
</dbReference>
<evidence type="ECO:0000256" key="6">
    <source>
        <dbReference type="ARBA" id="ARBA00023002"/>
    </source>
</evidence>
<keyword evidence="5 13" id="KW-0220">Diaminopimelate biosynthesis</keyword>
<comment type="function">
    <text evidence="13">Catalyzes the conversion of 4-hydroxy-tetrahydrodipicolinate (HTPA) to tetrahydrodipicolinate.</text>
</comment>
<dbReference type="FunFam" id="3.30.360.10:FF:000004">
    <property type="entry name" value="4-hydroxy-tetrahydrodipicolinate reductase"/>
    <property type="match status" value="1"/>
</dbReference>
<dbReference type="AlphaFoldDB" id="A0A2M9Y506"/>
<dbReference type="GO" id="GO:0051287">
    <property type="term" value="F:NAD binding"/>
    <property type="evidence" value="ECO:0007669"/>
    <property type="project" value="UniProtKB-UniRule"/>
</dbReference>
<comment type="subunit">
    <text evidence="13">Homotetramer.</text>
</comment>
<proteinExistence type="inferred from homology"/>
<dbReference type="CDD" id="cd02274">
    <property type="entry name" value="DHDPR_N"/>
    <property type="match status" value="1"/>
</dbReference>
<evidence type="ECO:0000256" key="3">
    <source>
        <dbReference type="ARBA" id="ARBA00022605"/>
    </source>
</evidence>
<dbReference type="GO" id="GO:0050661">
    <property type="term" value="F:NADP binding"/>
    <property type="evidence" value="ECO:0007669"/>
    <property type="project" value="UniProtKB-UniRule"/>
</dbReference>
<keyword evidence="7 13" id="KW-0520">NAD</keyword>
<name>A0A2M9Y506_9LEPT</name>
<evidence type="ECO:0000256" key="4">
    <source>
        <dbReference type="ARBA" id="ARBA00022857"/>
    </source>
</evidence>
<evidence type="ECO:0000256" key="13">
    <source>
        <dbReference type="HAMAP-Rule" id="MF_00102"/>
    </source>
</evidence>
<dbReference type="NCBIfam" id="TIGR00036">
    <property type="entry name" value="dapB"/>
    <property type="match status" value="1"/>
</dbReference>
<comment type="subcellular location">
    <subcellularLocation>
        <location evidence="13">Cytoplasm</location>
    </subcellularLocation>
</comment>
<evidence type="ECO:0000256" key="7">
    <source>
        <dbReference type="ARBA" id="ARBA00023027"/>
    </source>
</evidence>
<comment type="similarity">
    <text evidence="1 13">Belongs to the DapB family.</text>
</comment>
<keyword evidence="8 13" id="KW-0457">Lysine biosynthesis</keyword>
<dbReference type="PROSITE" id="PS01298">
    <property type="entry name" value="DAPB"/>
    <property type="match status" value="1"/>
</dbReference>
<evidence type="ECO:0000259" key="15">
    <source>
        <dbReference type="Pfam" id="PF05173"/>
    </source>
</evidence>
<sequence>MSKIKVGVIGAGGRMGKAIIQVLSLSKKSELSAAVVREGAVYAGFDSGNHAGIKETGILLSTDLGKACEASDVLIDFSTHTGFESILNAALANKKPLVIGTTGLTDSDKALIQSAATSIPIVFSPNMSVGVNLLFKLTEIAAKVLDEDFDVEVLDIHHRHKKDAPSGTAMYLKEVLLNATKRSEENVIYGRHGMYSERDQKEIAMHTMRAGEVVGEHTVYFLSSEERIEITHKAQDRKTFASGAVKAAEFLHGKSKGLYNMFDVLGI</sequence>
<dbReference type="GO" id="GO:0009089">
    <property type="term" value="P:lysine biosynthetic process via diaminopimelate"/>
    <property type="evidence" value="ECO:0007669"/>
    <property type="project" value="UniProtKB-UniRule"/>
</dbReference>
<feature type="domain" description="Dihydrodipicolinate reductase C-terminal" evidence="15">
    <location>
        <begin position="130"/>
        <end position="265"/>
    </location>
</feature>
<dbReference type="Pfam" id="PF01113">
    <property type="entry name" value="DapB_N"/>
    <property type="match status" value="1"/>
</dbReference>
<dbReference type="InterPro" id="IPR022663">
    <property type="entry name" value="DapB_C"/>
</dbReference>
<comment type="pathway">
    <text evidence="9 13">Amino-acid biosynthesis; L-lysine biosynthesis via DAP pathway; (S)-tetrahydrodipicolinate from L-aspartate: step 4/4.</text>
</comment>
<dbReference type="Pfam" id="PF05173">
    <property type="entry name" value="DapB_C"/>
    <property type="match status" value="1"/>
</dbReference>
<feature type="binding site" evidence="13">
    <location>
        <begin position="100"/>
        <end position="102"/>
    </location>
    <ligand>
        <name>NAD(+)</name>
        <dbReference type="ChEBI" id="CHEBI:57540"/>
    </ligand>
</feature>
<keyword evidence="3 13" id="KW-0028">Amino-acid biosynthesis</keyword>
<evidence type="ECO:0000256" key="11">
    <source>
        <dbReference type="ARBA" id="ARBA00049080"/>
    </source>
</evidence>
<comment type="caution">
    <text evidence="16">The sequence shown here is derived from an EMBL/GenBank/DDBJ whole genome shotgun (WGS) entry which is preliminary data.</text>
</comment>
<dbReference type="OrthoDB" id="9790352at2"/>
<dbReference type="GO" id="GO:0019877">
    <property type="term" value="P:diaminopimelate biosynthetic process"/>
    <property type="evidence" value="ECO:0007669"/>
    <property type="project" value="UniProtKB-UniRule"/>
</dbReference>
<evidence type="ECO:0000313" key="17">
    <source>
        <dbReference type="Proteomes" id="UP000297891"/>
    </source>
</evidence>
<evidence type="ECO:0000256" key="9">
    <source>
        <dbReference type="ARBA" id="ARBA00037922"/>
    </source>
</evidence>
<feature type="binding site" evidence="13">
    <location>
        <position position="46"/>
    </location>
    <ligand>
        <name>NAD(+)</name>
        <dbReference type="ChEBI" id="CHEBI:57540"/>
    </ligand>
</feature>
<dbReference type="GO" id="GO:0008839">
    <property type="term" value="F:4-hydroxy-tetrahydrodipicolinate reductase"/>
    <property type="evidence" value="ECO:0007669"/>
    <property type="project" value="UniProtKB-UniRule"/>
</dbReference>
<evidence type="ECO:0000256" key="5">
    <source>
        <dbReference type="ARBA" id="ARBA00022915"/>
    </source>
</evidence>
<dbReference type="SUPFAM" id="SSF55347">
    <property type="entry name" value="Glyceraldehyde-3-phosphate dehydrogenase-like, C-terminal domain"/>
    <property type="match status" value="1"/>
</dbReference>
<dbReference type="InterPro" id="IPR000846">
    <property type="entry name" value="DapB_N"/>
</dbReference>
<comment type="catalytic activity">
    <reaction evidence="12 13">
        <text>(S)-2,3,4,5-tetrahydrodipicolinate + NAD(+) + H2O = (2S,4S)-4-hydroxy-2,3,4,5-tetrahydrodipicolinate + NADH + H(+)</text>
        <dbReference type="Rhea" id="RHEA:35323"/>
        <dbReference type="ChEBI" id="CHEBI:15377"/>
        <dbReference type="ChEBI" id="CHEBI:15378"/>
        <dbReference type="ChEBI" id="CHEBI:16845"/>
        <dbReference type="ChEBI" id="CHEBI:57540"/>
        <dbReference type="ChEBI" id="CHEBI:57945"/>
        <dbReference type="ChEBI" id="CHEBI:67139"/>
        <dbReference type="EC" id="1.17.1.8"/>
    </reaction>
</comment>
<feature type="binding site" evidence="13">
    <location>
        <begin position="124"/>
        <end position="127"/>
    </location>
    <ligand>
        <name>NAD(+)</name>
        <dbReference type="ChEBI" id="CHEBI:57540"/>
    </ligand>
</feature>
<dbReference type="InterPro" id="IPR036291">
    <property type="entry name" value="NAD(P)-bd_dom_sf"/>
</dbReference>
<evidence type="ECO:0000313" key="16">
    <source>
        <dbReference type="EMBL" id="TGK96778.1"/>
    </source>
</evidence>
<keyword evidence="2 13" id="KW-0963">Cytoplasm</keyword>
<dbReference type="EMBL" id="RQFP01000001">
    <property type="protein sequence ID" value="TGK96778.1"/>
    <property type="molecule type" value="Genomic_DNA"/>
</dbReference>
<feature type="binding site" evidence="13">
    <location>
        <position position="158"/>
    </location>
    <ligand>
        <name>(S)-2,3,4,5-tetrahydrodipicolinate</name>
        <dbReference type="ChEBI" id="CHEBI:16845"/>
    </ligand>
</feature>
<gene>
    <name evidence="13" type="primary">dapB</name>
    <name evidence="16" type="ORF">EHQ30_09350</name>
</gene>
<comment type="catalytic activity">
    <reaction evidence="11 13">
        <text>(S)-2,3,4,5-tetrahydrodipicolinate + NADP(+) + H2O = (2S,4S)-4-hydroxy-2,3,4,5-tetrahydrodipicolinate + NADPH + H(+)</text>
        <dbReference type="Rhea" id="RHEA:35331"/>
        <dbReference type="ChEBI" id="CHEBI:15377"/>
        <dbReference type="ChEBI" id="CHEBI:15378"/>
        <dbReference type="ChEBI" id="CHEBI:16845"/>
        <dbReference type="ChEBI" id="CHEBI:57783"/>
        <dbReference type="ChEBI" id="CHEBI:58349"/>
        <dbReference type="ChEBI" id="CHEBI:67139"/>
        <dbReference type="EC" id="1.17.1.8"/>
    </reaction>
</comment>
<protein>
    <recommendedName>
        <fullName evidence="10 13">4-hydroxy-tetrahydrodipicolinate reductase</fullName>
        <shortName evidence="13">HTPA reductase</shortName>
        <ecNumber evidence="10 13">1.17.1.8</ecNumber>
    </recommendedName>
</protein>
<keyword evidence="17" id="KW-1185">Reference proteome</keyword>
<evidence type="ECO:0000256" key="1">
    <source>
        <dbReference type="ARBA" id="ARBA00006642"/>
    </source>
</evidence>
<dbReference type="EC" id="1.17.1.8" evidence="10 13"/>
<reference evidence="16" key="1">
    <citation type="journal article" date="2019" name="PLoS Negl. Trop. Dis.">
        <title>Revisiting the worldwide diversity of Leptospira species in the environment.</title>
        <authorList>
            <person name="Vincent A.T."/>
            <person name="Schiettekatte O."/>
            <person name="Bourhy P."/>
            <person name="Veyrier F.J."/>
            <person name="Picardeau M."/>
        </authorList>
    </citation>
    <scope>NUCLEOTIDE SEQUENCE [LARGE SCALE GENOMIC DNA]</scope>
    <source>
        <strain evidence="16">201800277</strain>
    </source>
</reference>
<organism evidence="16 17">
    <name type="scientific">Leptospira brenneri</name>
    <dbReference type="NCBI Taxonomy" id="2023182"/>
    <lineage>
        <taxon>Bacteria</taxon>
        <taxon>Pseudomonadati</taxon>
        <taxon>Spirochaetota</taxon>
        <taxon>Spirochaetia</taxon>
        <taxon>Leptospirales</taxon>
        <taxon>Leptospiraceae</taxon>
        <taxon>Leptospira</taxon>
    </lineage>
</organism>
<dbReference type="SUPFAM" id="SSF51735">
    <property type="entry name" value="NAD(P)-binding Rossmann-fold domains"/>
    <property type="match status" value="1"/>
</dbReference>
<dbReference type="PANTHER" id="PTHR20836">
    <property type="entry name" value="DIHYDRODIPICOLINATE REDUCTASE"/>
    <property type="match status" value="1"/>
</dbReference>
<dbReference type="InterPro" id="IPR022664">
    <property type="entry name" value="DapB_N_CS"/>
</dbReference>
<keyword evidence="6 13" id="KW-0560">Oxidoreductase</keyword>
<dbReference type="HAMAP" id="MF_00102">
    <property type="entry name" value="DapB"/>
    <property type="match status" value="1"/>
</dbReference>
<dbReference type="PIRSF" id="PIRSF000161">
    <property type="entry name" value="DHPR"/>
    <property type="match status" value="1"/>
</dbReference>
<feature type="active site" description="Proton donor/acceptor" evidence="13">
    <location>
        <position position="157"/>
    </location>
</feature>
<evidence type="ECO:0000256" key="10">
    <source>
        <dbReference type="ARBA" id="ARBA00038983"/>
    </source>
</evidence>
<dbReference type="Gene3D" id="3.40.50.720">
    <property type="entry name" value="NAD(P)-binding Rossmann-like Domain"/>
    <property type="match status" value="1"/>
</dbReference>
<dbReference type="UniPathway" id="UPA00034">
    <property type="reaction ID" value="UER00018"/>
</dbReference>
<evidence type="ECO:0000256" key="2">
    <source>
        <dbReference type="ARBA" id="ARBA00022490"/>
    </source>
</evidence>
<evidence type="ECO:0000256" key="8">
    <source>
        <dbReference type="ARBA" id="ARBA00023154"/>
    </source>
</evidence>
<dbReference type="InterPro" id="IPR023940">
    <property type="entry name" value="DHDPR_bac"/>
</dbReference>
<keyword evidence="4 13" id="KW-0521">NADP</keyword>
<evidence type="ECO:0000259" key="14">
    <source>
        <dbReference type="Pfam" id="PF01113"/>
    </source>
</evidence>